<feature type="domain" description="RRN6 helical bundle" evidence="4">
    <location>
        <begin position="582"/>
        <end position="786"/>
    </location>
</feature>
<comment type="caution">
    <text evidence="5">The sequence shown here is derived from an EMBL/GenBank/DDBJ whole genome shotgun (WGS) entry which is preliminary data.</text>
</comment>
<dbReference type="GO" id="GO:0001179">
    <property type="term" value="F:RNA polymerase I general transcription initiation factor binding"/>
    <property type="evidence" value="ECO:0007669"/>
    <property type="project" value="TreeGrafter"/>
</dbReference>
<dbReference type="PANTHER" id="PTHR28221">
    <property type="entry name" value="RNA POLYMERASE I-SPECIFIC TRANSCRIPTION INITIATION FACTOR RRN6"/>
    <property type="match status" value="1"/>
</dbReference>
<dbReference type="InterPro" id="IPR048536">
    <property type="entry name" value="Rrn6_K-rich"/>
</dbReference>
<feature type="compositionally biased region" description="Basic residues" evidence="1">
    <location>
        <begin position="1037"/>
        <end position="1051"/>
    </location>
</feature>
<feature type="compositionally biased region" description="Gly residues" evidence="1">
    <location>
        <begin position="1007"/>
        <end position="1019"/>
    </location>
</feature>
<dbReference type="EMBL" id="ML993910">
    <property type="protein sequence ID" value="KAF2203198.1"/>
    <property type="molecule type" value="Genomic_DNA"/>
</dbReference>
<dbReference type="GO" id="GO:0042790">
    <property type="term" value="P:nucleolar large rRNA transcription by RNA polymerase I"/>
    <property type="evidence" value="ECO:0007669"/>
    <property type="project" value="TreeGrafter"/>
</dbReference>
<evidence type="ECO:0000259" key="4">
    <source>
        <dbReference type="Pfam" id="PF20640"/>
    </source>
</evidence>
<feature type="domain" description="RRN6 beta-propeller" evidence="2">
    <location>
        <begin position="108"/>
        <end position="475"/>
    </location>
</feature>
<sequence length="1051" mass="116453">MVNARTNDLNYGHFGQAIYDTENSQWFFGRMPSARREWKQLGTWKTVLRAPTRQNDTSAPHNPRTIRNAQRETRELLRRNPELAPASAILPDSALTSAAVTSILSTYDPAVGNVLSFGHTTDEHRRKSKLIAAVPSGDCGNILRIVLAPKSRHGWEQDKNPWLEIESLEEEESGWFVDDAAPIQQLCFSQSDDRYNFLAVRFPTKTVLFRPIYHLGPHPSCRSAHYELPPSRLSPRPILSLRIADTGGVPHADVTFNLEYQRQFGVIDQKGAWSVWDLDGGHRNRLNYTMSCTNKGTISRVEFRESDSTPRIKEDGWARILWVGNVNTILVCNRRELEVLDIRGEMGQSTVLACPQVVAPRSPDWILDVKRCAKRKNQFYALTSTYLYLLEVRTLAEAEGGNDVEAGVFTSLSWRHYRGAEDTTLKLCVAAGPEDDSVVLIYSRLNSLISVFRFSEGEQEPPLSYSSSDPIELQLDDDILGSDANPKHIANFHLAQVPYGENEVAEPAGLGAKYMSNHVCFYNLTVVLSDFSVHETLICALDPKAYDSNGTGSGRSVVEVPSWQRKVRQGGFRSEKAVDELDDFVVPDGIEALAQPKLIKSSRLQKHASTRKRRSPQSVARDKEAGDPWSVDNSLIYRALVKPTSAESVENGNEQRDILSILDSVRDMLVEDPMPQDNPLGTLFDFAQAQFSVEDIDKASSQLSQLFELHREDADNESSSFELQRIAPAEILRLVGNKAEEPAISSIYDFILQNWIAPLPSTIPGRVRYVKEQLARRIATEIMLASSRISVVEPPQQAEPKISQSTSSQITTQEWSATVPVLSSPRKQSERGSSAIPGSSFPLPLISSSPPPYIPRNTLPTPEPTPSIVSGSTFASSIAAAPFNPTSHLRKHLTINNPPATMPPSVNQVLLHWQIGDDPGMYDWDMMTKAVHEKLNVDDEASLARRAKLQRKAERHLRRQRRETMAMVQKGILREKAESQPIMPTVPNNFMRSSPGPGFGGGSVGGSGFGGGFGGGGSSQGTTQPVVVASQVERGVHGGRPKKKKARMSGF</sequence>
<dbReference type="Pfam" id="PF20640">
    <property type="entry name" value="Rrn6_HB"/>
    <property type="match status" value="1"/>
</dbReference>
<keyword evidence="6" id="KW-1185">Reference proteome</keyword>
<evidence type="ECO:0008006" key="7">
    <source>
        <dbReference type="Google" id="ProtNLM"/>
    </source>
</evidence>
<evidence type="ECO:0000259" key="3">
    <source>
        <dbReference type="Pfam" id="PF20639"/>
    </source>
</evidence>
<feature type="domain" description="RRN6 K-rich C-terminal" evidence="3">
    <location>
        <begin position="907"/>
        <end position="1051"/>
    </location>
</feature>
<dbReference type="InterPro" id="IPR048535">
    <property type="entry name" value="RRN6_beta-prop"/>
</dbReference>
<reference evidence="5" key="1">
    <citation type="journal article" date="2020" name="Stud. Mycol.">
        <title>101 Dothideomycetes genomes: a test case for predicting lifestyles and emergence of pathogens.</title>
        <authorList>
            <person name="Haridas S."/>
            <person name="Albert R."/>
            <person name="Binder M."/>
            <person name="Bloem J."/>
            <person name="Labutti K."/>
            <person name="Salamov A."/>
            <person name="Andreopoulos B."/>
            <person name="Baker S."/>
            <person name="Barry K."/>
            <person name="Bills G."/>
            <person name="Bluhm B."/>
            <person name="Cannon C."/>
            <person name="Castanera R."/>
            <person name="Culley D."/>
            <person name="Daum C."/>
            <person name="Ezra D."/>
            <person name="Gonzalez J."/>
            <person name="Henrissat B."/>
            <person name="Kuo A."/>
            <person name="Liang C."/>
            <person name="Lipzen A."/>
            <person name="Lutzoni F."/>
            <person name="Magnuson J."/>
            <person name="Mondo S."/>
            <person name="Nolan M."/>
            <person name="Ohm R."/>
            <person name="Pangilinan J."/>
            <person name="Park H.-J."/>
            <person name="Ramirez L."/>
            <person name="Alfaro M."/>
            <person name="Sun H."/>
            <person name="Tritt A."/>
            <person name="Yoshinaga Y."/>
            <person name="Zwiers L.-H."/>
            <person name="Turgeon B."/>
            <person name="Goodwin S."/>
            <person name="Spatafora J."/>
            <person name="Crous P."/>
            <person name="Grigoriev I."/>
        </authorList>
    </citation>
    <scope>NUCLEOTIDE SEQUENCE</scope>
    <source>
        <strain evidence="5">ATCC 74209</strain>
    </source>
</reference>
<proteinExistence type="predicted"/>
<dbReference type="OrthoDB" id="4090074at2759"/>
<feature type="region of interest" description="Disordered" evidence="1">
    <location>
        <begin position="1007"/>
        <end position="1051"/>
    </location>
</feature>
<protein>
    <recommendedName>
        <fullName evidence="7">RNA polymerase I-specific transcription initiation factor RRN6-like protein</fullName>
    </recommendedName>
</protein>
<dbReference type="Proteomes" id="UP000799536">
    <property type="component" value="Unassembled WGS sequence"/>
</dbReference>
<feature type="compositionally biased region" description="Low complexity" evidence="1">
    <location>
        <begin position="802"/>
        <end position="813"/>
    </location>
</feature>
<dbReference type="InterPro" id="IPR019350">
    <property type="entry name" value="RNA_pol_I-sp_TIF_RRN6-like"/>
</dbReference>
<accession>A0A9P4MXH2</accession>
<dbReference type="GO" id="GO:0070860">
    <property type="term" value="C:RNA polymerase I core factor complex"/>
    <property type="evidence" value="ECO:0007669"/>
    <property type="project" value="TreeGrafter"/>
</dbReference>
<feature type="compositionally biased region" description="Low complexity" evidence="1">
    <location>
        <begin position="836"/>
        <end position="848"/>
    </location>
</feature>
<evidence type="ECO:0000256" key="1">
    <source>
        <dbReference type="SAM" id="MobiDB-lite"/>
    </source>
</evidence>
<feature type="compositionally biased region" description="Basic residues" evidence="1">
    <location>
        <begin position="603"/>
        <end position="615"/>
    </location>
</feature>
<dbReference type="AlphaFoldDB" id="A0A9P4MXH2"/>
<dbReference type="InterPro" id="IPR048537">
    <property type="entry name" value="RRN6_HB"/>
</dbReference>
<dbReference type="PANTHER" id="PTHR28221:SF2">
    <property type="entry name" value="RNA POLYMERASE I-SPECIFIC TRANSCRIPTION INITIATION FACTOR RRN6"/>
    <property type="match status" value="1"/>
</dbReference>
<dbReference type="Pfam" id="PF20639">
    <property type="entry name" value="Rrn6_K-rich"/>
    <property type="match status" value="1"/>
</dbReference>
<gene>
    <name evidence="5" type="ORF">GQ43DRAFT_279210</name>
</gene>
<dbReference type="Pfam" id="PF10214">
    <property type="entry name" value="Rrn6_beta-prop"/>
    <property type="match status" value="1"/>
</dbReference>
<evidence type="ECO:0000259" key="2">
    <source>
        <dbReference type="Pfam" id="PF10214"/>
    </source>
</evidence>
<feature type="region of interest" description="Disordered" evidence="1">
    <location>
        <begin position="602"/>
        <end position="626"/>
    </location>
</feature>
<dbReference type="GO" id="GO:0001163">
    <property type="term" value="F:RNA polymerase I transcription regulatory region sequence-specific DNA binding"/>
    <property type="evidence" value="ECO:0007669"/>
    <property type="project" value="TreeGrafter"/>
</dbReference>
<evidence type="ECO:0000313" key="6">
    <source>
        <dbReference type="Proteomes" id="UP000799536"/>
    </source>
</evidence>
<evidence type="ECO:0000313" key="5">
    <source>
        <dbReference type="EMBL" id="KAF2203198.1"/>
    </source>
</evidence>
<name>A0A9P4MXH2_9PLEO</name>
<feature type="region of interest" description="Disordered" evidence="1">
    <location>
        <begin position="795"/>
        <end position="862"/>
    </location>
</feature>
<organism evidence="5 6">
    <name type="scientific">Delitschia confertaspora ATCC 74209</name>
    <dbReference type="NCBI Taxonomy" id="1513339"/>
    <lineage>
        <taxon>Eukaryota</taxon>
        <taxon>Fungi</taxon>
        <taxon>Dikarya</taxon>
        <taxon>Ascomycota</taxon>
        <taxon>Pezizomycotina</taxon>
        <taxon>Dothideomycetes</taxon>
        <taxon>Pleosporomycetidae</taxon>
        <taxon>Pleosporales</taxon>
        <taxon>Delitschiaceae</taxon>
        <taxon>Delitschia</taxon>
    </lineage>
</organism>